<feature type="coiled-coil region" evidence="1">
    <location>
        <begin position="40"/>
        <end position="67"/>
    </location>
</feature>
<evidence type="ECO:0000256" key="2">
    <source>
        <dbReference type="SAM" id="SignalP"/>
    </source>
</evidence>
<sequence length="244" mass="26279">MKRIRHIVVVSTAALMIASSTAPSSAQMVVFDPNNYAQNVLSAARALQQINNQIVLLQNQTQMLTNQARNLASLPYSSLQQLQSSMARTQQLLFQAQRIAYDVQEIDQAFATSYAPATAGMSSQDLIGHAQQRWQTSVAALQDALRVQAGVVDNLDTHRSEMSALVTSSQSATGALQATQAGNQLIALQGQQLADLTATVAAQGRAASLEAAQRSAAQDQGREQLRRFLTPGVGYQPANVQMFH</sequence>
<dbReference type="InterPro" id="IPR014147">
    <property type="entry name" value="T4SS_TrbJ"/>
</dbReference>
<evidence type="ECO:0000256" key="1">
    <source>
        <dbReference type="SAM" id="Coils"/>
    </source>
</evidence>
<name>A0A1H8PH39_9BRAD</name>
<evidence type="ECO:0000313" key="4">
    <source>
        <dbReference type="Proteomes" id="UP000199615"/>
    </source>
</evidence>
<protein>
    <submittedName>
        <fullName evidence="3">P-type conjugative transfer protein TrbJ</fullName>
    </submittedName>
</protein>
<dbReference type="NCBIfam" id="TIGR02780">
    <property type="entry name" value="TrbJ_Ti"/>
    <property type="match status" value="1"/>
</dbReference>
<accession>A0A1H8PH39</accession>
<evidence type="ECO:0000313" key="3">
    <source>
        <dbReference type="EMBL" id="SEO40853.1"/>
    </source>
</evidence>
<proteinExistence type="predicted"/>
<keyword evidence="2" id="KW-0732">Signal</keyword>
<dbReference type="NCBIfam" id="NF010448">
    <property type="entry name" value="PRK13874.1"/>
    <property type="match status" value="1"/>
</dbReference>
<keyword evidence="1" id="KW-0175">Coiled coil</keyword>
<dbReference type="OrthoDB" id="9807335at2"/>
<dbReference type="RefSeq" id="WP_092682384.1">
    <property type="nucleotide sequence ID" value="NZ_FODT01000002.1"/>
</dbReference>
<organism evidence="3 4">
    <name type="scientific">Rhodopseudomonas pseudopalustris</name>
    <dbReference type="NCBI Taxonomy" id="1513892"/>
    <lineage>
        <taxon>Bacteria</taxon>
        <taxon>Pseudomonadati</taxon>
        <taxon>Pseudomonadota</taxon>
        <taxon>Alphaproteobacteria</taxon>
        <taxon>Hyphomicrobiales</taxon>
        <taxon>Nitrobacteraceae</taxon>
        <taxon>Rhodopseudomonas</taxon>
    </lineage>
</organism>
<feature type="signal peptide" evidence="2">
    <location>
        <begin position="1"/>
        <end position="26"/>
    </location>
</feature>
<keyword evidence="4" id="KW-1185">Reference proteome</keyword>
<reference evidence="4" key="1">
    <citation type="submission" date="2016-10" db="EMBL/GenBank/DDBJ databases">
        <authorList>
            <person name="Varghese N."/>
            <person name="Submissions S."/>
        </authorList>
    </citation>
    <scope>NUCLEOTIDE SEQUENCE [LARGE SCALE GENOMIC DNA]</scope>
    <source>
        <strain evidence="4">DSM 123</strain>
    </source>
</reference>
<feature type="chain" id="PRO_5011657453" evidence="2">
    <location>
        <begin position="27"/>
        <end position="244"/>
    </location>
</feature>
<gene>
    <name evidence="3" type="ORF">SAMN05444123_102544</name>
</gene>
<dbReference type="AlphaFoldDB" id="A0A1H8PH39"/>
<dbReference type="Proteomes" id="UP000199615">
    <property type="component" value="Unassembled WGS sequence"/>
</dbReference>
<dbReference type="EMBL" id="FODT01000002">
    <property type="protein sequence ID" value="SEO40853.1"/>
    <property type="molecule type" value="Genomic_DNA"/>
</dbReference>